<reference evidence="2" key="1">
    <citation type="journal article" date="2020" name="New Phytol.">
        <title>Comparative genomics reveals dynamic genome evolution in host specialist ectomycorrhizal fungi.</title>
        <authorList>
            <person name="Lofgren L.A."/>
            <person name="Nguyen N.H."/>
            <person name="Vilgalys R."/>
            <person name="Ruytinx J."/>
            <person name="Liao H.L."/>
            <person name="Branco S."/>
            <person name="Kuo A."/>
            <person name="LaButti K."/>
            <person name="Lipzen A."/>
            <person name="Andreopoulos W."/>
            <person name="Pangilinan J."/>
            <person name="Riley R."/>
            <person name="Hundley H."/>
            <person name="Na H."/>
            <person name="Barry K."/>
            <person name="Grigoriev I.V."/>
            <person name="Stajich J.E."/>
            <person name="Kennedy P.G."/>
        </authorList>
    </citation>
    <scope>NUCLEOTIDE SEQUENCE</scope>
    <source>
        <strain evidence="2">MN1</strain>
    </source>
</reference>
<name>A0A9P7JIT7_9AGAM</name>
<dbReference type="EMBL" id="JABBWG010000003">
    <property type="protein sequence ID" value="KAG1824863.1"/>
    <property type="molecule type" value="Genomic_DNA"/>
</dbReference>
<gene>
    <name evidence="2" type="ORF">BJ212DRAFT_1584865</name>
</gene>
<dbReference type="OrthoDB" id="2691563at2759"/>
<feature type="domain" description="Dynamin N-terminal" evidence="1">
    <location>
        <begin position="78"/>
        <end position="297"/>
    </location>
</feature>
<evidence type="ECO:0000259" key="1">
    <source>
        <dbReference type="Pfam" id="PF00350"/>
    </source>
</evidence>
<dbReference type="RefSeq" id="XP_041198580.1">
    <property type="nucleotide sequence ID" value="XM_041342345.1"/>
</dbReference>
<dbReference type="InterPro" id="IPR027417">
    <property type="entry name" value="P-loop_NTPase"/>
</dbReference>
<comment type="caution">
    <text evidence="2">The sequence shown here is derived from an EMBL/GenBank/DDBJ whole genome shotgun (WGS) entry which is preliminary data.</text>
</comment>
<evidence type="ECO:0000313" key="3">
    <source>
        <dbReference type="Proteomes" id="UP000807769"/>
    </source>
</evidence>
<proteinExistence type="predicted"/>
<sequence>MEGQVEVCSSEVEDRGIYMSLPHDAQSCYNLIWRMNKNLERELEKVGRRGREGYDKDLQRWKAEAHDLGNCKPRTRKLAFIGRTGAGKSTAINAILGAPVLSTRADGACTSVQTEIIYEDLHPSTWRASVNFIEKDEWKKTLQILLDDIAPVCEVGALKIEHDDFRPALDAWGILKEVYPHLRALSFPPPHQDVHALLQHEPVVSILGTTIQTTGTGFDSLELQLRPYLTSYVTEEQPILQLEPSVWHLVDSVRIYGAFEVLASGAVTLVDIPGFGDANKTRTKRTKEYLKNVEVVILGLKNEMNGFVLPLIFASVADIKRAADDQAMHNYVEKFLHQMIAIDGRIESLLIVLTGADVRINEDQLHHLSSNQRQIIQKMHQEIVHLSKSLDEQEKQFDMFFLDFYMAPKDSPEFVGLSERLCSTKEMKGQTASRLHLAKAAKDTYIAAFCQHQRSARARSVFLELYRQVYCSIKQDSASQPPLLPIFCIGSVDYTQLLVTDRQYRAPVVFTDLEDTGIPHLCRYIHDFGSEKAISDINAHVHRSTLLWESIESYFLSSRRDSRLAAYEDAARNLVEALKDTVNEIRKISGAKIDNNMNELEQALRIEAEKVAERSLNTIKMLGENRQWCSYRSLMRREGEWRSTDLNEDLVHGMLEGNASSVWHRLFNDFIRTELHSLVVDISNLCNDTVQSIKNRAQRTTAIAPHIDNACNFIHPSNTINPARDQYLSALLTMQREFCGSFKGLLRAALEDHYHVVGRESGVGMFSRMKAQDLNEEQFSPIKARELYTRLVDQVMTAVRMARNKGETALDEALARLYAIIDRSLVCVQGDDQICKVTRRNMQKFLDKEYSTPLAETMMIMDRYQERNTAPR</sequence>
<accession>A0A9P7JIT7</accession>
<dbReference type="AlphaFoldDB" id="A0A9P7JIT7"/>
<organism evidence="2 3">
    <name type="scientific">Suillus subaureus</name>
    <dbReference type="NCBI Taxonomy" id="48587"/>
    <lineage>
        <taxon>Eukaryota</taxon>
        <taxon>Fungi</taxon>
        <taxon>Dikarya</taxon>
        <taxon>Basidiomycota</taxon>
        <taxon>Agaricomycotina</taxon>
        <taxon>Agaricomycetes</taxon>
        <taxon>Agaricomycetidae</taxon>
        <taxon>Boletales</taxon>
        <taxon>Suillineae</taxon>
        <taxon>Suillaceae</taxon>
        <taxon>Suillus</taxon>
    </lineage>
</organism>
<dbReference type="SUPFAM" id="SSF52540">
    <property type="entry name" value="P-loop containing nucleoside triphosphate hydrolases"/>
    <property type="match status" value="1"/>
</dbReference>
<dbReference type="PANTHER" id="PTHR36681:SF3">
    <property type="entry name" value="NUCLEAR GTPASE, GERMINAL CENTER-ASSOCIATED, TANDEM DUPLICATE 3"/>
    <property type="match status" value="1"/>
</dbReference>
<dbReference type="InterPro" id="IPR045063">
    <property type="entry name" value="Dynamin_N"/>
</dbReference>
<dbReference type="Gene3D" id="3.40.50.300">
    <property type="entry name" value="P-loop containing nucleotide triphosphate hydrolases"/>
    <property type="match status" value="1"/>
</dbReference>
<protein>
    <recommendedName>
        <fullName evidence="1">Dynamin N-terminal domain-containing protein</fullName>
    </recommendedName>
</protein>
<evidence type="ECO:0000313" key="2">
    <source>
        <dbReference type="EMBL" id="KAG1824863.1"/>
    </source>
</evidence>
<dbReference type="PANTHER" id="PTHR36681">
    <property type="entry name" value="NUCLEAR GTPASE, GERMINAL CENTER-ASSOCIATED, TANDEM DUPLICATE 3"/>
    <property type="match status" value="1"/>
</dbReference>
<dbReference type="Pfam" id="PF00350">
    <property type="entry name" value="Dynamin_N"/>
    <property type="match status" value="1"/>
</dbReference>
<keyword evidence="3" id="KW-1185">Reference proteome</keyword>
<dbReference type="GeneID" id="64636361"/>
<dbReference type="Proteomes" id="UP000807769">
    <property type="component" value="Unassembled WGS sequence"/>
</dbReference>